<evidence type="ECO:0000313" key="2">
    <source>
        <dbReference type="EMBL" id="USQ93799.1"/>
    </source>
</evidence>
<feature type="transmembrane region" description="Helical" evidence="1">
    <location>
        <begin position="6"/>
        <end position="22"/>
    </location>
</feature>
<keyword evidence="1" id="KW-0812">Transmembrane</keyword>
<evidence type="ECO:0000256" key="1">
    <source>
        <dbReference type="SAM" id="Phobius"/>
    </source>
</evidence>
<dbReference type="EMBL" id="CP096040">
    <property type="protein sequence ID" value="USQ93799.1"/>
    <property type="molecule type" value="Genomic_DNA"/>
</dbReference>
<proteinExistence type="predicted"/>
<organism evidence="2 3">
    <name type="scientific">Caulobacter segnis</name>
    <dbReference type="NCBI Taxonomy" id="88688"/>
    <lineage>
        <taxon>Bacteria</taxon>
        <taxon>Pseudomonadati</taxon>
        <taxon>Pseudomonadota</taxon>
        <taxon>Alphaproteobacteria</taxon>
        <taxon>Caulobacterales</taxon>
        <taxon>Caulobacteraceae</taxon>
        <taxon>Caulobacter</taxon>
    </lineage>
</organism>
<dbReference type="SUPFAM" id="SSF81324">
    <property type="entry name" value="Voltage-gated potassium channels"/>
    <property type="match status" value="1"/>
</dbReference>
<keyword evidence="1" id="KW-1133">Transmembrane helix</keyword>
<sequence>MNITEGLCLALVVSCFAVLIHYEALRVISTSLIDRPGVSRLRVLAVIFGVLAAHALEAGLFAIGFWLGAEVLHFGRFVGRAPTDVFQYYSFALETYTTQSVGDLYPVGGLRLLASLEPLVGLILIGWSTSLTFMVMARDWRARIASEAPVANGR</sequence>
<name>A0ABY4ZMH5_9CAUL</name>
<evidence type="ECO:0000313" key="3">
    <source>
        <dbReference type="Proteomes" id="UP001057520"/>
    </source>
</evidence>
<dbReference type="Gene3D" id="1.10.287.70">
    <property type="match status" value="1"/>
</dbReference>
<feature type="transmembrane region" description="Helical" evidence="1">
    <location>
        <begin position="119"/>
        <end position="137"/>
    </location>
</feature>
<dbReference type="Proteomes" id="UP001057520">
    <property type="component" value="Chromosome"/>
</dbReference>
<gene>
    <name evidence="2" type="ORF">MZV50_14330</name>
</gene>
<reference evidence="2 3" key="1">
    <citation type="submission" date="2022-04" db="EMBL/GenBank/DDBJ databases">
        <title>Genome sequence of soybean root-associated Caulobacter segnis RL271.</title>
        <authorList>
            <person name="Longley R."/>
            <person name="Bonito G."/>
            <person name="Trigodet F."/>
            <person name="Crosson S."/>
            <person name="Fiebig A."/>
        </authorList>
    </citation>
    <scope>NUCLEOTIDE SEQUENCE [LARGE SCALE GENOMIC DNA]</scope>
    <source>
        <strain evidence="2 3">RL271</strain>
    </source>
</reference>
<protein>
    <submittedName>
        <fullName evidence="2">Potassium transporter Kef</fullName>
    </submittedName>
</protein>
<accession>A0ABY4ZMH5</accession>
<keyword evidence="1" id="KW-0472">Membrane</keyword>
<feature type="transmembrane region" description="Helical" evidence="1">
    <location>
        <begin position="43"/>
        <end position="67"/>
    </location>
</feature>
<keyword evidence="3" id="KW-1185">Reference proteome</keyword>